<dbReference type="EMBL" id="JQ267518">
    <property type="protein sequence ID" value="AFE86152.1"/>
    <property type="molecule type" value="Genomic_DNA"/>
</dbReference>
<keyword evidence="1 2" id="KW-0812">Transmembrane</keyword>
<keyword evidence="3" id="KW-1185">Reference proteome</keyword>
<keyword evidence="1" id="KW-0472">Membrane</keyword>
<sequence length="82" mass="8969">MIRLSDVPADLATRAGVMATGVATSGGWLAEVMSWNWSAISFITATICAILTAAWNAYIGHKRLKLQEEAVRKGIPFYELKK</sequence>
<keyword evidence="1" id="KW-1133">Transmembrane helix</keyword>
<reference evidence="2 3" key="1">
    <citation type="submission" date="2011-12" db="EMBL/GenBank/DDBJ databases">
        <title>Genome of multiresistant Enterobacter cloacae podovirus phiKDA1 - a new EPS depolymerase producing member of phiKMV supergroup.</title>
        <authorList>
            <person name="Dabrowski K."/>
            <person name="Hejnowicz M.S."/>
            <person name="Gajewska J."/>
            <person name="Lobocka M.B."/>
        </authorList>
    </citation>
    <scope>NUCLEOTIDE SEQUENCE [LARGE SCALE GENOMIC DNA]</scope>
</reference>
<evidence type="ECO:0000313" key="3">
    <source>
        <dbReference type="Proteomes" id="UP000030740"/>
    </source>
</evidence>
<accession>A0A0A6Z5C1</accession>
<evidence type="ECO:0000256" key="1">
    <source>
        <dbReference type="SAM" id="Phobius"/>
    </source>
</evidence>
<organism evidence="2 3">
    <name type="scientific">Enterobacter phage phiKDA1</name>
    <dbReference type="NCBI Taxonomy" id="1147139"/>
    <lineage>
        <taxon>Viruses</taxon>
        <taxon>Duplodnaviria</taxon>
        <taxon>Heunggongvirae</taxon>
        <taxon>Uroviricota</taxon>
        <taxon>Caudoviricetes</taxon>
        <taxon>Autographivirales</taxon>
        <taxon>Autoscriptoviridae</taxon>
        <taxon>Slopekvirinae</taxon>
        <taxon>Koutsourovirus</taxon>
        <taxon>Koutsourovirus Pec</taxon>
        <taxon>Koutsourovirus KDA1</taxon>
    </lineage>
</organism>
<name>A0A0A6Z5C1_9CAUD</name>
<protein>
    <submittedName>
        <fullName evidence="2">Putative transmembrane protein</fullName>
    </submittedName>
</protein>
<feature type="transmembrane region" description="Helical" evidence="1">
    <location>
        <begin position="37"/>
        <end position="58"/>
    </location>
</feature>
<proteinExistence type="predicted"/>
<gene>
    <name evidence="2" type="ORF">phiKDA1_59</name>
</gene>
<evidence type="ECO:0000313" key="2">
    <source>
        <dbReference type="EMBL" id="AFE86152.1"/>
    </source>
</evidence>
<dbReference type="Proteomes" id="UP000030740">
    <property type="component" value="Segment"/>
</dbReference>